<evidence type="ECO:0000256" key="3">
    <source>
        <dbReference type="SAM" id="MobiDB-lite"/>
    </source>
</evidence>
<evidence type="ECO:0000256" key="1">
    <source>
        <dbReference type="ARBA" id="ARBA00004196"/>
    </source>
</evidence>
<name>A0ABW9XAS6_9SPHN</name>
<dbReference type="Gene3D" id="1.10.287.470">
    <property type="entry name" value="Helix hairpin bin"/>
    <property type="match status" value="1"/>
</dbReference>
<dbReference type="SUPFAM" id="SSF111369">
    <property type="entry name" value="HlyD-like secretion proteins"/>
    <property type="match status" value="1"/>
</dbReference>
<dbReference type="PANTHER" id="PTHR30158">
    <property type="entry name" value="ACRA/E-RELATED COMPONENT OF DRUG EFFLUX TRANSPORTER"/>
    <property type="match status" value="1"/>
</dbReference>
<dbReference type="InterPro" id="IPR058624">
    <property type="entry name" value="MdtA-like_HH"/>
</dbReference>
<dbReference type="InterPro" id="IPR058626">
    <property type="entry name" value="MdtA-like_b-barrel"/>
</dbReference>
<feature type="domain" description="Multidrug resistance protein MdtA-like beta-barrel" evidence="6">
    <location>
        <begin position="222"/>
        <end position="308"/>
    </location>
</feature>
<dbReference type="NCBIfam" id="TIGR01730">
    <property type="entry name" value="RND_mfp"/>
    <property type="match status" value="1"/>
</dbReference>
<dbReference type="EMBL" id="JAAAPO010000001">
    <property type="protein sequence ID" value="NBC35626.1"/>
    <property type="molecule type" value="Genomic_DNA"/>
</dbReference>
<comment type="subcellular location">
    <subcellularLocation>
        <location evidence="1">Cell envelope</location>
    </subcellularLocation>
</comment>
<sequence>MPATVSPPSAALAQPAARLSRVALLALAGAALTLTACSKDDAKKPKGPAQVGFAVLSESDVPLEVELPGRTAAFRIAQVRPQVSGVIQRQLFTEGALVRAGQPLYQLDASLYRASAAQAAANVLSTQASAEAARAKADRYRPLAEDQAVSAQDYTDAAALARQTAGAAAQARAALSTARINLRYTTVPAPITGRIGRSLYTEGALVTANQADALATISVLDPIYVDIQQSAGDLLALRRQLAGGGAVPTAPKVTLRLDDGSDYPLPGVLEFSEVTVAADTGTVVLRARFPNPQGLLLPGLFVRTRLTQASQSKVILVPQSALSRDARGNATVMVLAGNKAMLRDVTAPRTYGNQWVVTQGLKAGDKLITQGLGKIKPGDVVRPVPETTPQHPMMKPRK</sequence>
<dbReference type="Gene3D" id="2.40.50.100">
    <property type="match status" value="1"/>
</dbReference>
<feature type="domain" description="Multidrug resistance protein MdtA-like C-terminal permuted SH3" evidence="7">
    <location>
        <begin position="314"/>
        <end position="373"/>
    </location>
</feature>
<dbReference type="InterPro" id="IPR006143">
    <property type="entry name" value="RND_pump_MFP"/>
</dbReference>
<comment type="similarity">
    <text evidence="2">Belongs to the membrane fusion protein (MFP) (TC 8.A.1) family.</text>
</comment>
<protein>
    <submittedName>
        <fullName evidence="8">Efflux RND transporter periplasmic adaptor subunit</fullName>
    </submittedName>
</protein>
<dbReference type="Pfam" id="PF25876">
    <property type="entry name" value="HH_MFP_RND"/>
    <property type="match status" value="1"/>
</dbReference>
<dbReference type="Gene3D" id="2.40.30.170">
    <property type="match status" value="1"/>
</dbReference>
<feature type="domain" description="Multidrug resistance protein MdtA-like barrel-sandwich hybrid" evidence="5">
    <location>
        <begin position="75"/>
        <end position="217"/>
    </location>
</feature>
<organism evidence="8 9">
    <name type="scientific">Novosphingobium ovatum</name>
    <dbReference type="NCBI Taxonomy" id="1908523"/>
    <lineage>
        <taxon>Bacteria</taxon>
        <taxon>Pseudomonadati</taxon>
        <taxon>Pseudomonadota</taxon>
        <taxon>Alphaproteobacteria</taxon>
        <taxon>Sphingomonadales</taxon>
        <taxon>Sphingomonadaceae</taxon>
        <taxon>Novosphingobium</taxon>
    </lineage>
</organism>
<dbReference type="Proteomes" id="UP000753724">
    <property type="component" value="Unassembled WGS sequence"/>
</dbReference>
<evidence type="ECO:0000259" key="4">
    <source>
        <dbReference type="Pfam" id="PF25876"/>
    </source>
</evidence>
<feature type="region of interest" description="Disordered" evidence="3">
    <location>
        <begin position="378"/>
        <end position="398"/>
    </location>
</feature>
<accession>A0ABW9XAS6</accession>
<dbReference type="InterPro" id="IPR058625">
    <property type="entry name" value="MdtA-like_BSH"/>
</dbReference>
<proteinExistence type="inferred from homology"/>
<evidence type="ECO:0000259" key="7">
    <source>
        <dbReference type="Pfam" id="PF25967"/>
    </source>
</evidence>
<evidence type="ECO:0000313" key="8">
    <source>
        <dbReference type="EMBL" id="NBC35626.1"/>
    </source>
</evidence>
<reference evidence="9" key="1">
    <citation type="submission" date="2020-01" db="EMBL/GenBank/DDBJ databases">
        <title>Sphingomonas sp. strain CSW-10.</title>
        <authorList>
            <person name="Chen W.-M."/>
        </authorList>
    </citation>
    <scope>NUCLEOTIDE SEQUENCE [LARGE SCALE GENOMIC DNA]</scope>
    <source>
        <strain evidence="9">FSY-8</strain>
    </source>
</reference>
<dbReference type="PANTHER" id="PTHR30158:SF3">
    <property type="entry name" value="MULTIDRUG EFFLUX PUMP SUBUNIT ACRA-RELATED"/>
    <property type="match status" value="1"/>
</dbReference>
<comment type="caution">
    <text evidence="8">The sequence shown here is derived from an EMBL/GenBank/DDBJ whole genome shotgun (WGS) entry which is preliminary data.</text>
</comment>
<dbReference type="Gene3D" id="2.40.420.20">
    <property type="match status" value="1"/>
</dbReference>
<evidence type="ECO:0000256" key="2">
    <source>
        <dbReference type="ARBA" id="ARBA00009477"/>
    </source>
</evidence>
<dbReference type="Pfam" id="PF25944">
    <property type="entry name" value="Beta-barrel_RND"/>
    <property type="match status" value="1"/>
</dbReference>
<keyword evidence="9" id="KW-1185">Reference proteome</keyword>
<evidence type="ECO:0000259" key="6">
    <source>
        <dbReference type="Pfam" id="PF25944"/>
    </source>
</evidence>
<dbReference type="InterPro" id="IPR058627">
    <property type="entry name" value="MdtA-like_C"/>
</dbReference>
<gene>
    <name evidence="8" type="ORF">GTZ99_03545</name>
</gene>
<dbReference type="Pfam" id="PF25967">
    <property type="entry name" value="RND-MFP_C"/>
    <property type="match status" value="1"/>
</dbReference>
<dbReference type="Pfam" id="PF25917">
    <property type="entry name" value="BSH_RND"/>
    <property type="match status" value="1"/>
</dbReference>
<feature type="domain" description="Multidrug resistance protein MdtA-like alpha-helical hairpin" evidence="4">
    <location>
        <begin position="117"/>
        <end position="185"/>
    </location>
</feature>
<evidence type="ECO:0000313" key="9">
    <source>
        <dbReference type="Proteomes" id="UP000753724"/>
    </source>
</evidence>
<dbReference type="RefSeq" id="WP_161716880.1">
    <property type="nucleotide sequence ID" value="NZ_JAAAPO010000001.1"/>
</dbReference>
<evidence type="ECO:0000259" key="5">
    <source>
        <dbReference type="Pfam" id="PF25917"/>
    </source>
</evidence>